<proteinExistence type="predicted"/>
<feature type="transmembrane region" description="Helical" evidence="1">
    <location>
        <begin position="21"/>
        <end position="41"/>
    </location>
</feature>
<keyword evidence="1" id="KW-1133">Transmembrane helix</keyword>
<evidence type="ECO:0000256" key="1">
    <source>
        <dbReference type="SAM" id="Phobius"/>
    </source>
</evidence>
<protein>
    <submittedName>
        <fullName evidence="2">Uncharacterized protein</fullName>
    </submittedName>
</protein>
<comment type="caution">
    <text evidence="2">The sequence shown here is derived from an EMBL/GenBank/DDBJ whole genome shotgun (WGS) entry which is preliminary data.</text>
</comment>
<evidence type="ECO:0000313" key="2">
    <source>
        <dbReference type="EMBL" id="GAA1642801.1"/>
    </source>
</evidence>
<evidence type="ECO:0000313" key="3">
    <source>
        <dbReference type="Proteomes" id="UP001501319"/>
    </source>
</evidence>
<gene>
    <name evidence="2" type="ORF">GCM10009744_36310</name>
</gene>
<feature type="transmembrane region" description="Helical" evidence="1">
    <location>
        <begin position="61"/>
        <end position="82"/>
    </location>
</feature>
<reference evidence="2 3" key="1">
    <citation type="journal article" date="2019" name="Int. J. Syst. Evol. Microbiol.">
        <title>The Global Catalogue of Microorganisms (GCM) 10K type strain sequencing project: providing services to taxonomists for standard genome sequencing and annotation.</title>
        <authorList>
            <consortium name="The Broad Institute Genomics Platform"/>
            <consortium name="The Broad Institute Genome Sequencing Center for Infectious Disease"/>
            <person name="Wu L."/>
            <person name="Ma J."/>
        </authorList>
    </citation>
    <scope>NUCLEOTIDE SEQUENCE [LARGE SCALE GENOMIC DNA]</scope>
    <source>
        <strain evidence="2 3">JCM 14306</strain>
    </source>
</reference>
<keyword evidence="3" id="KW-1185">Reference proteome</keyword>
<dbReference type="RefSeq" id="WP_344112769.1">
    <property type="nucleotide sequence ID" value="NZ_BAAANE010000006.1"/>
</dbReference>
<name>A0ABN2FEF2_9ACTN</name>
<sequence length="96" mass="10453">MFTIGRYLWRGARKRGIRDRFGRLLIIGAYVLLGFGLDTGVHNAVGLWTSGSAESVLVRTLVTFLLWGVAASIIGTIGIKLADEKILAKASMKAEF</sequence>
<keyword evidence="1" id="KW-0472">Membrane</keyword>
<organism evidence="2 3">
    <name type="scientific">Kribbella alba</name>
    <dbReference type="NCBI Taxonomy" id="190197"/>
    <lineage>
        <taxon>Bacteria</taxon>
        <taxon>Bacillati</taxon>
        <taxon>Actinomycetota</taxon>
        <taxon>Actinomycetes</taxon>
        <taxon>Propionibacteriales</taxon>
        <taxon>Kribbellaceae</taxon>
        <taxon>Kribbella</taxon>
    </lineage>
</organism>
<accession>A0ABN2FEF2</accession>
<dbReference type="EMBL" id="BAAANE010000006">
    <property type="protein sequence ID" value="GAA1642801.1"/>
    <property type="molecule type" value="Genomic_DNA"/>
</dbReference>
<keyword evidence="1" id="KW-0812">Transmembrane</keyword>
<dbReference type="Proteomes" id="UP001501319">
    <property type="component" value="Unassembled WGS sequence"/>
</dbReference>